<evidence type="ECO:0000313" key="2">
    <source>
        <dbReference type="EMBL" id="MFC5744776.1"/>
    </source>
</evidence>
<sequence length="114" mass="12369">MTAPQITPEMVQEVAAYRRPVAARIAAYATCRFAGLRVIDACRETGINEATGRNYDKTLPLLRARFDLPEPPKAGTAPSYADPREAGGRGGHQKNHVARGITRPDCPHCQEASP</sequence>
<gene>
    <name evidence="2" type="ORF">ACFPZN_04025</name>
</gene>
<keyword evidence="3" id="KW-1185">Reference proteome</keyword>
<organism evidence="2 3">
    <name type="scientific">Actinomadura rugatobispora</name>
    <dbReference type="NCBI Taxonomy" id="1994"/>
    <lineage>
        <taxon>Bacteria</taxon>
        <taxon>Bacillati</taxon>
        <taxon>Actinomycetota</taxon>
        <taxon>Actinomycetes</taxon>
        <taxon>Streptosporangiales</taxon>
        <taxon>Thermomonosporaceae</taxon>
        <taxon>Actinomadura</taxon>
    </lineage>
</organism>
<proteinExistence type="predicted"/>
<protein>
    <submittedName>
        <fullName evidence="2">Uncharacterized protein</fullName>
    </submittedName>
</protein>
<reference evidence="3" key="1">
    <citation type="journal article" date="2019" name="Int. J. Syst. Evol. Microbiol.">
        <title>The Global Catalogue of Microorganisms (GCM) 10K type strain sequencing project: providing services to taxonomists for standard genome sequencing and annotation.</title>
        <authorList>
            <consortium name="The Broad Institute Genomics Platform"/>
            <consortium name="The Broad Institute Genome Sequencing Center for Infectious Disease"/>
            <person name="Wu L."/>
            <person name="Ma J."/>
        </authorList>
    </citation>
    <scope>NUCLEOTIDE SEQUENCE [LARGE SCALE GENOMIC DNA]</scope>
    <source>
        <strain evidence="3">KCTC 42087</strain>
    </source>
</reference>
<dbReference type="EMBL" id="JBHSON010000004">
    <property type="protein sequence ID" value="MFC5744776.1"/>
    <property type="molecule type" value="Genomic_DNA"/>
</dbReference>
<name>A0ABW0ZNB3_9ACTN</name>
<dbReference type="Proteomes" id="UP001596074">
    <property type="component" value="Unassembled WGS sequence"/>
</dbReference>
<dbReference type="RefSeq" id="WP_378280237.1">
    <property type="nucleotide sequence ID" value="NZ_JBHSON010000004.1"/>
</dbReference>
<accession>A0ABW0ZNB3</accession>
<evidence type="ECO:0000256" key="1">
    <source>
        <dbReference type="SAM" id="MobiDB-lite"/>
    </source>
</evidence>
<feature type="region of interest" description="Disordered" evidence="1">
    <location>
        <begin position="67"/>
        <end position="114"/>
    </location>
</feature>
<comment type="caution">
    <text evidence="2">The sequence shown here is derived from an EMBL/GenBank/DDBJ whole genome shotgun (WGS) entry which is preliminary data.</text>
</comment>
<evidence type="ECO:0000313" key="3">
    <source>
        <dbReference type="Proteomes" id="UP001596074"/>
    </source>
</evidence>